<dbReference type="Proteomes" id="UP000199475">
    <property type="component" value="Unassembled WGS sequence"/>
</dbReference>
<gene>
    <name evidence="1" type="ORF">SAMN04488242_1104</name>
</gene>
<organism evidence="1 2">
    <name type="scientific">Tessaracoccus oleiagri</name>
    <dbReference type="NCBI Taxonomy" id="686624"/>
    <lineage>
        <taxon>Bacteria</taxon>
        <taxon>Bacillati</taxon>
        <taxon>Actinomycetota</taxon>
        <taxon>Actinomycetes</taxon>
        <taxon>Propionibacteriales</taxon>
        <taxon>Propionibacteriaceae</taxon>
        <taxon>Tessaracoccus</taxon>
    </lineage>
</organism>
<accession>A0A1G9J8P6</accession>
<keyword evidence="2" id="KW-1185">Reference proteome</keyword>
<dbReference type="RefSeq" id="WP_093249755.1">
    <property type="nucleotide sequence ID" value="NZ_FNGP01000002.1"/>
</dbReference>
<protein>
    <submittedName>
        <fullName evidence="1">Asparaginase</fullName>
    </submittedName>
</protein>
<dbReference type="STRING" id="686624.SAMN04488242_1104"/>
<name>A0A1G9J8P6_9ACTN</name>
<evidence type="ECO:0000313" key="2">
    <source>
        <dbReference type="Proteomes" id="UP000199475"/>
    </source>
</evidence>
<dbReference type="PANTHER" id="PTHR42110:SF1">
    <property type="entry name" value="L-ASPARAGINASE, PUTATIVE (AFU_ORTHOLOGUE AFUA_3G11890)-RELATED"/>
    <property type="match status" value="1"/>
</dbReference>
<dbReference type="AlphaFoldDB" id="A0A1G9J8P6"/>
<dbReference type="Pfam" id="PF06089">
    <property type="entry name" value="Asparaginase_II"/>
    <property type="match status" value="1"/>
</dbReference>
<dbReference type="PANTHER" id="PTHR42110">
    <property type="entry name" value="L-ASPARAGINASE, PUTATIVE (AFU_ORTHOLOGUE AFUA_3G11890)-RELATED"/>
    <property type="match status" value="1"/>
</dbReference>
<dbReference type="EMBL" id="FNGP01000002">
    <property type="protein sequence ID" value="SDL33957.1"/>
    <property type="molecule type" value="Genomic_DNA"/>
</dbReference>
<reference evidence="1 2" key="1">
    <citation type="submission" date="2016-10" db="EMBL/GenBank/DDBJ databases">
        <authorList>
            <person name="de Groot N.N."/>
        </authorList>
    </citation>
    <scope>NUCLEOTIDE SEQUENCE [LARGE SCALE GENOMIC DNA]</scope>
    <source>
        <strain evidence="1 2">CGMCC 1.9159</strain>
    </source>
</reference>
<evidence type="ECO:0000313" key="1">
    <source>
        <dbReference type="EMBL" id="SDL33957.1"/>
    </source>
</evidence>
<dbReference type="OrthoDB" id="9780674at2"/>
<proteinExistence type="predicted"/>
<sequence>MQDVEAGIIYRGWVPESHHRARIAVTAPDGTVRLELGRPDFPTLPRSALKPFQAIAMVEHGLDIDGAELALAAASHLGEPIHTEAVERILAGAGLGVGDLVNTPDFPLDEAARVAWIRSGRDKESLAQNCSGKHAAMMRTCRIAGWPVETYRDPQHPLQRAIREVINDYCGVVNEPVTDGCSAPAFASTLRGLARGFGRWAAADHGAAKRVADAYRQFPEYVSGTADATVPLIRSVPGLVAKVGAEGIIAAGLPDGTGVAVKMSDGMGRGRFDVALAVLGALGHTVEGIKPEIVVSPELLEALEPLR</sequence>
<dbReference type="InterPro" id="IPR010349">
    <property type="entry name" value="Asparaginase_II"/>
</dbReference>